<evidence type="ECO:0000256" key="6">
    <source>
        <dbReference type="ARBA" id="ARBA00022824"/>
    </source>
</evidence>
<keyword evidence="9 17" id="KW-1133">Transmembrane helix</keyword>
<evidence type="ECO:0000259" key="18">
    <source>
        <dbReference type="Pfam" id="PF02544"/>
    </source>
</evidence>
<accession>A0ABM0ZXY8</accession>
<keyword evidence="8" id="KW-0521">NADP</keyword>
<evidence type="ECO:0000256" key="5">
    <source>
        <dbReference type="ARBA" id="ARBA00022782"/>
    </source>
</evidence>
<reference evidence="20" key="1">
    <citation type="submission" date="2025-08" db="UniProtKB">
        <authorList>
            <consortium name="RefSeq"/>
        </authorList>
    </citation>
    <scope>IDENTIFICATION</scope>
</reference>
<keyword evidence="11" id="KW-0443">Lipid metabolism</keyword>
<evidence type="ECO:0000256" key="11">
    <source>
        <dbReference type="ARBA" id="ARBA00023098"/>
    </source>
</evidence>
<dbReference type="Proteomes" id="UP000694888">
    <property type="component" value="Unplaced"/>
</dbReference>
<comment type="function">
    <text evidence="13">Converts testosterone into 5-alpha-dihydrotestosterone and progesterone or corticosterone into their corresponding 5-alpha-3-oxosteroids. It plays a central role in sexual differentiation and androgen physiology.</text>
</comment>
<feature type="domain" description="3-oxo-5-alpha-steroid 4-dehydrogenase C-terminal" evidence="18">
    <location>
        <begin position="121"/>
        <end position="269"/>
    </location>
</feature>
<evidence type="ECO:0000256" key="1">
    <source>
        <dbReference type="ARBA" id="ARBA00004154"/>
    </source>
</evidence>
<keyword evidence="12 17" id="KW-0472">Membrane</keyword>
<keyword evidence="4 17" id="KW-0812">Transmembrane</keyword>
<comment type="catalytic activity">
    <reaction evidence="15">
        <text>androst-4-ene-3,17-dione + NADPH + H(+) = 5alpha-androstan-3,17-dione + NADP(+)</text>
        <dbReference type="Rhea" id="RHEA:50816"/>
        <dbReference type="ChEBI" id="CHEBI:15378"/>
        <dbReference type="ChEBI" id="CHEBI:15994"/>
        <dbReference type="ChEBI" id="CHEBI:16422"/>
        <dbReference type="ChEBI" id="CHEBI:57783"/>
        <dbReference type="ChEBI" id="CHEBI:58349"/>
    </reaction>
    <physiologicalReaction direction="left-to-right" evidence="15">
        <dbReference type="Rhea" id="RHEA:50817"/>
    </physiologicalReaction>
</comment>
<keyword evidence="19" id="KW-1185">Reference proteome</keyword>
<evidence type="ECO:0000256" key="8">
    <source>
        <dbReference type="ARBA" id="ARBA00022857"/>
    </source>
</evidence>
<dbReference type="Gene3D" id="1.20.120.1630">
    <property type="match status" value="1"/>
</dbReference>
<evidence type="ECO:0000256" key="17">
    <source>
        <dbReference type="PIRNR" id="PIRNR015596"/>
    </source>
</evidence>
<evidence type="ECO:0000256" key="3">
    <source>
        <dbReference type="ARBA" id="ARBA00007742"/>
    </source>
</evidence>
<dbReference type="PANTHER" id="PTHR10556">
    <property type="entry name" value="3-OXO-5-ALPHA-STEROID 4-DEHYDROGENASE"/>
    <property type="match status" value="1"/>
</dbReference>
<feature type="transmembrane region" description="Helical" evidence="17">
    <location>
        <begin position="122"/>
        <end position="140"/>
    </location>
</feature>
<evidence type="ECO:0000256" key="9">
    <source>
        <dbReference type="ARBA" id="ARBA00022989"/>
    </source>
</evidence>
<organism evidence="19 20">
    <name type="scientific">Aplysia californica</name>
    <name type="common">California sea hare</name>
    <dbReference type="NCBI Taxonomy" id="6500"/>
    <lineage>
        <taxon>Eukaryota</taxon>
        <taxon>Metazoa</taxon>
        <taxon>Spiralia</taxon>
        <taxon>Lophotrochozoa</taxon>
        <taxon>Mollusca</taxon>
        <taxon>Gastropoda</taxon>
        <taxon>Heterobranchia</taxon>
        <taxon>Euthyneura</taxon>
        <taxon>Tectipleura</taxon>
        <taxon>Aplysiida</taxon>
        <taxon>Aplysioidea</taxon>
        <taxon>Aplysiidae</taxon>
        <taxon>Aplysia</taxon>
    </lineage>
</organism>
<evidence type="ECO:0000256" key="12">
    <source>
        <dbReference type="ARBA" id="ARBA00023136"/>
    </source>
</evidence>
<dbReference type="EC" id="1.3.1.22" evidence="17"/>
<dbReference type="Pfam" id="PF02544">
    <property type="entry name" value="Steroid_dh"/>
    <property type="match status" value="1"/>
</dbReference>
<feature type="transmembrane region" description="Helical" evidence="17">
    <location>
        <begin position="25"/>
        <end position="44"/>
    </location>
</feature>
<feature type="transmembrane region" description="Helical" evidence="17">
    <location>
        <begin position="64"/>
        <end position="84"/>
    </location>
</feature>
<comment type="catalytic activity">
    <reaction evidence="17">
        <text>a 3-oxo-5alpha-steroid + NADP(+) = a 3-oxo-Delta(4)-steroid + NADPH + H(+)</text>
        <dbReference type="Rhea" id="RHEA:54384"/>
        <dbReference type="ChEBI" id="CHEBI:13601"/>
        <dbReference type="ChEBI" id="CHEBI:15378"/>
        <dbReference type="ChEBI" id="CHEBI:47909"/>
        <dbReference type="ChEBI" id="CHEBI:57783"/>
        <dbReference type="ChEBI" id="CHEBI:58349"/>
        <dbReference type="EC" id="1.3.1.22"/>
    </reaction>
</comment>
<comment type="catalytic activity">
    <reaction evidence="16">
        <text>17beta-hydroxy-5alpha-androstan-3-one + NADP(+) = testosterone + NADPH + H(+)</text>
        <dbReference type="Rhea" id="RHEA:50820"/>
        <dbReference type="ChEBI" id="CHEBI:15378"/>
        <dbReference type="ChEBI" id="CHEBI:16330"/>
        <dbReference type="ChEBI" id="CHEBI:17347"/>
        <dbReference type="ChEBI" id="CHEBI:57783"/>
        <dbReference type="ChEBI" id="CHEBI:58349"/>
        <dbReference type="EC" id="1.3.1.22"/>
    </reaction>
    <physiologicalReaction direction="right-to-left" evidence="16">
        <dbReference type="Rhea" id="RHEA:50822"/>
    </physiologicalReaction>
</comment>
<evidence type="ECO:0000256" key="13">
    <source>
        <dbReference type="ARBA" id="ARBA00037789"/>
    </source>
</evidence>
<sequence>MAMFGSTLDYYISLVLQNEEKATSILSYIFLFWGFSVLISLQTVTAPYGRYARSGWGLAVPVKFAWIVQEFPSFAVPLFVAFYSECPKESNVLNRFALGLFLFHYFQRTFIFPMLIRGGKPTPMVPFVMAIFFCMLNGYLQSTHLLKFADLGQSPLSYLRVAAGACVFLTGMTINIHSDHVLRNLRKPGETNYKIPVGGMFEYVSGANFLGEVLEWWGFALVCCSLPSLAFAVFTICNIGPRACQHHRWYQEKFDDYPKNRKALIPFVL</sequence>
<comment type="similarity">
    <text evidence="3 17">Belongs to the steroid 5-alpha reductase family.</text>
</comment>
<protein>
    <recommendedName>
        <fullName evidence="17">3-oxo-5alpha-steroid 4-dehydrogenase (NADP(+))</fullName>
        <ecNumber evidence="17">1.3.1.22</ecNumber>
    </recommendedName>
</protein>
<evidence type="ECO:0000313" key="20">
    <source>
        <dbReference type="RefSeq" id="XP_012936789.1"/>
    </source>
</evidence>
<evidence type="ECO:0000256" key="16">
    <source>
        <dbReference type="ARBA" id="ARBA00049397"/>
    </source>
</evidence>
<feature type="transmembrane region" description="Helical" evidence="17">
    <location>
        <begin position="216"/>
        <end position="239"/>
    </location>
</feature>
<feature type="transmembrane region" description="Helical" evidence="17">
    <location>
        <begin position="161"/>
        <end position="178"/>
    </location>
</feature>
<evidence type="ECO:0000256" key="10">
    <source>
        <dbReference type="ARBA" id="ARBA00023002"/>
    </source>
</evidence>
<gene>
    <name evidence="20" type="primary">LOC101847254</name>
</gene>
<name>A0ABM0ZXY8_APLCA</name>
<dbReference type="PROSITE" id="PS50244">
    <property type="entry name" value="S5A_REDUCTASE"/>
    <property type="match status" value="1"/>
</dbReference>
<evidence type="ECO:0000256" key="7">
    <source>
        <dbReference type="ARBA" id="ARBA00022848"/>
    </source>
</evidence>
<keyword evidence="5" id="KW-0221">Differentiation</keyword>
<keyword evidence="10" id="KW-0560">Oxidoreductase</keyword>
<proteinExistence type="inferred from homology"/>
<evidence type="ECO:0000313" key="19">
    <source>
        <dbReference type="Proteomes" id="UP000694888"/>
    </source>
</evidence>
<dbReference type="PIRSF" id="PIRSF015596">
    <property type="entry name" value="5_alpha-SR2"/>
    <property type="match status" value="1"/>
</dbReference>
<evidence type="ECO:0000256" key="15">
    <source>
        <dbReference type="ARBA" id="ARBA00049166"/>
    </source>
</evidence>
<dbReference type="InterPro" id="IPR016636">
    <property type="entry name" value="3-oxo-5-alpha-steroid_4-DH"/>
</dbReference>
<feature type="transmembrane region" description="Helical" evidence="17">
    <location>
        <begin position="96"/>
        <end position="116"/>
    </location>
</feature>
<dbReference type="GeneID" id="101847254"/>
<comment type="subcellular location">
    <subcellularLocation>
        <location evidence="2">Endoplasmic reticulum membrane</location>
        <topology evidence="2">Multi-pass membrane protein</topology>
    </subcellularLocation>
    <subcellularLocation>
        <location evidence="1">Microsome membrane</location>
        <topology evidence="1">Multi-pass membrane protein</topology>
    </subcellularLocation>
</comment>
<dbReference type="PANTHER" id="PTHR10556:SF57">
    <property type="entry name" value="3-OXO-5-ALPHA-STEROID 4-DEHYDROGENASE 1"/>
    <property type="match status" value="1"/>
</dbReference>
<dbReference type="RefSeq" id="XP_012936789.1">
    <property type="nucleotide sequence ID" value="XM_013081335.2"/>
</dbReference>
<dbReference type="InterPro" id="IPR039357">
    <property type="entry name" value="SRD5A/TECR"/>
</dbReference>
<evidence type="ECO:0000256" key="14">
    <source>
        <dbReference type="ARBA" id="ARBA00048292"/>
    </source>
</evidence>
<evidence type="ECO:0000256" key="4">
    <source>
        <dbReference type="ARBA" id="ARBA00022692"/>
    </source>
</evidence>
<keyword evidence="6" id="KW-0256">Endoplasmic reticulum</keyword>
<comment type="catalytic activity">
    <reaction evidence="14">
        <text>5alpha-pregnane-3,20-dione + NADP(+) = progesterone + NADPH + H(+)</text>
        <dbReference type="Rhea" id="RHEA:21952"/>
        <dbReference type="ChEBI" id="CHEBI:15378"/>
        <dbReference type="ChEBI" id="CHEBI:17026"/>
        <dbReference type="ChEBI" id="CHEBI:28952"/>
        <dbReference type="ChEBI" id="CHEBI:57783"/>
        <dbReference type="ChEBI" id="CHEBI:58349"/>
        <dbReference type="EC" id="1.3.1.22"/>
    </reaction>
    <physiologicalReaction direction="right-to-left" evidence="14">
        <dbReference type="Rhea" id="RHEA:21954"/>
    </physiologicalReaction>
</comment>
<keyword evidence="7" id="KW-0492">Microsome</keyword>
<dbReference type="InterPro" id="IPR001104">
    <property type="entry name" value="3-oxo-5_a-steroid_4-DH_C"/>
</dbReference>
<evidence type="ECO:0000256" key="2">
    <source>
        <dbReference type="ARBA" id="ARBA00004477"/>
    </source>
</evidence>